<proteinExistence type="predicted"/>
<feature type="coiled-coil region" evidence="1">
    <location>
        <begin position="25"/>
        <end position="99"/>
    </location>
</feature>
<keyword evidence="3" id="KW-1185">Reference proteome</keyword>
<dbReference type="RefSeq" id="WP_188628561.1">
    <property type="nucleotide sequence ID" value="NZ_BMKE01000003.1"/>
</dbReference>
<gene>
    <name evidence="2" type="ORF">GCM10011502_05480</name>
</gene>
<evidence type="ECO:0000256" key="1">
    <source>
        <dbReference type="SAM" id="Coils"/>
    </source>
</evidence>
<dbReference type="EMBL" id="BMKE01000003">
    <property type="protein sequence ID" value="GGB35306.1"/>
    <property type="molecule type" value="Genomic_DNA"/>
</dbReference>
<keyword evidence="1" id="KW-0175">Coiled coil</keyword>
<accession>A0ABQ1IF78</accession>
<name>A0ABQ1IF78_9GAMM</name>
<dbReference type="Proteomes" id="UP000646152">
    <property type="component" value="Unassembled WGS sequence"/>
</dbReference>
<organism evidence="2 3">
    <name type="scientific">Oceanisphaera marina</name>
    <dbReference type="NCBI Taxonomy" id="2017550"/>
    <lineage>
        <taxon>Bacteria</taxon>
        <taxon>Pseudomonadati</taxon>
        <taxon>Pseudomonadota</taxon>
        <taxon>Gammaproteobacteria</taxon>
        <taxon>Aeromonadales</taxon>
        <taxon>Aeromonadaceae</taxon>
        <taxon>Oceanisphaera</taxon>
    </lineage>
</organism>
<sequence>MSVLGQVLRSLHGDGSQDPSSDQARVQLERDCRHAQLHMQGLERQHQQLSDELVQLHQHLASLQQQQSSQEQATLKALADGQQQQAHQLAAMLSEVENQLNISQLTLTRRLRQHAYYQQRWTSAERHYHDLCRQLTMANNTACVRKTLLTIRQHHTALSPVNAKQALADIRARELQLAADAEPEIMPSATERASTEQVLARLKQQLEARS</sequence>
<comment type="caution">
    <text evidence="2">The sequence shown here is derived from an EMBL/GenBank/DDBJ whole genome shotgun (WGS) entry which is preliminary data.</text>
</comment>
<protein>
    <recommendedName>
        <fullName evidence="4">Phage shock protein A</fullName>
    </recommendedName>
</protein>
<reference evidence="3" key="1">
    <citation type="journal article" date="2019" name="Int. J. Syst. Evol. Microbiol.">
        <title>The Global Catalogue of Microorganisms (GCM) 10K type strain sequencing project: providing services to taxonomists for standard genome sequencing and annotation.</title>
        <authorList>
            <consortium name="The Broad Institute Genomics Platform"/>
            <consortium name="The Broad Institute Genome Sequencing Center for Infectious Disease"/>
            <person name="Wu L."/>
            <person name="Ma J."/>
        </authorList>
    </citation>
    <scope>NUCLEOTIDE SEQUENCE [LARGE SCALE GENOMIC DNA]</scope>
    <source>
        <strain evidence="3">CGMCC 1.15923</strain>
    </source>
</reference>
<evidence type="ECO:0000313" key="2">
    <source>
        <dbReference type="EMBL" id="GGB35306.1"/>
    </source>
</evidence>
<evidence type="ECO:0008006" key="4">
    <source>
        <dbReference type="Google" id="ProtNLM"/>
    </source>
</evidence>
<evidence type="ECO:0000313" key="3">
    <source>
        <dbReference type="Proteomes" id="UP000646152"/>
    </source>
</evidence>